<organism evidence="1 2">
    <name type="scientific">Macrococcus equipercicus</name>
    <dbReference type="NCBI Taxonomy" id="69967"/>
    <lineage>
        <taxon>Bacteria</taxon>
        <taxon>Bacillati</taxon>
        <taxon>Bacillota</taxon>
        <taxon>Bacilli</taxon>
        <taxon>Bacillales</taxon>
        <taxon>Staphylococcaceae</taxon>
        <taxon>Macrococcus</taxon>
    </lineage>
</organism>
<name>A0A9Q9F278_9STAP</name>
<evidence type="ECO:0000313" key="2">
    <source>
        <dbReference type="Proteomes" id="UP001057381"/>
    </source>
</evidence>
<sequence length="78" mass="8911">MLELKYKLVNRDGIGKSPEFNKHPGAYVAHCQHIDGLSQNIHTFQDGTMIIDQVYAGKQILYCDKPISYRNGKIFVEN</sequence>
<gene>
    <name evidence="1" type="ORF">KFV11_05160</name>
</gene>
<dbReference type="KEGG" id="mequ:KFV11_05160"/>
<reference evidence="1" key="1">
    <citation type="submission" date="2021-04" db="EMBL/GenBank/DDBJ databases">
        <title>Complete Genome Sequences of Macrococcus spp. from dog and cattle.</title>
        <authorList>
            <person name="Schwendener S."/>
            <person name="Perreten V."/>
        </authorList>
    </citation>
    <scope>NUCLEOTIDE SEQUENCE</scope>
    <source>
        <strain evidence="1">Epi0143-OL</strain>
    </source>
</reference>
<accession>A0A9Q9F278</accession>
<evidence type="ECO:0000313" key="1">
    <source>
        <dbReference type="EMBL" id="UTH14742.1"/>
    </source>
</evidence>
<protein>
    <submittedName>
        <fullName evidence="1">Uncharacterized protein</fullName>
    </submittedName>
</protein>
<dbReference type="RefSeq" id="WP_254250518.1">
    <property type="nucleotide sequence ID" value="NZ_CP073809.1"/>
</dbReference>
<dbReference type="EMBL" id="CP073809">
    <property type="protein sequence ID" value="UTH14742.1"/>
    <property type="molecule type" value="Genomic_DNA"/>
</dbReference>
<proteinExistence type="predicted"/>
<dbReference type="Proteomes" id="UP001057381">
    <property type="component" value="Chromosome"/>
</dbReference>
<dbReference type="AlphaFoldDB" id="A0A9Q9F278"/>